<dbReference type="RefSeq" id="WP_037487314.1">
    <property type="nucleotide sequence ID" value="NZ_AP017657.1"/>
</dbReference>
<keyword evidence="6" id="KW-0812">Transmembrane</keyword>
<keyword evidence="8" id="KW-1133">Transmembrane helix</keyword>
<dbReference type="Pfam" id="PF02518">
    <property type="entry name" value="HATPase_c"/>
    <property type="match status" value="1"/>
</dbReference>
<keyword evidence="7 11" id="KW-0418">Kinase</keyword>
<dbReference type="EMBL" id="AP017657">
    <property type="protein sequence ID" value="BAV66675.1"/>
    <property type="molecule type" value="Genomic_DNA"/>
</dbReference>
<gene>
    <name evidence="11" type="ORF">SCLO_3000080</name>
</gene>
<dbReference type="PROSITE" id="PS50109">
    <property type="entry name" value="HIS_KIN"/>
    <property type="match status" value="1"/>
</dbReference>
<evidence type="ECO:0000259" key="10">
    <source>
        <dbReference type="PROSITE" id="PS50109"/>
    </source>
</evidence>
<keyword evidence="4" id="KW-0597">Phosphoprotein</keyword>
<dbReference type="OrthoDB" id="9804645at2"/>
<dbReference type="KEGG" id="sclo:SCLO_3000080"/>
<dbReference type="InterPro" id="IPR050428">
    <property type="entry name" value="TCS_sensor_his_kinase"/>
</dbReference>
<evidence type="ECO:0000256" key="5">
    <source>
        <dbReference type="ARBA" id="ARBA00022679"/>
    </source>
</evidence>
<accession>A0A1E1F836</accession>
<keyword evidence="9" id="KW-0472">Membrane</keyword>
<protein>
    <recommendedName>
        <fullName evidence="3">histidine kinase</fullName>
        <ecNumber evidence="3">2.7.13.3</ecNumber>
    </recommendedName>
</protein>
<evidence type="ECO:0000256" key="2">
    <source>
        <dbReference type="ARBA" id="ARBA00004370"/>
    </source>
</evidence>
<name>A0A1E1F836_9SPHN</name>
<dbReference type="GO" id="GO:0005886">
    <property type="term" value="C:plasma membrane"/>
    <property type="evidence" value="ECO:0007669"/>
    <property type="project" value="TreeGrafter"/>
</dbReference>
<dbReference type="Proteomes" id="UP000218272">
    <property type="component" value="Plasmid pSCLO_3"/>
</dbReference>
<dbReference type="GO" id="GO:0004673">
    <property type="term" value="F:protein histidine kinase activity"/>
    <property type="evidence" value="ECO:0007669"/>
    <property type="project" value="UniProtKB-EC"/>
</dbReference>
<reference evidence="11 12" key="1">
    <citation type="submission" date="2016-10" db="EMBL/GenBank/DDBJ databases">
        <title>Complete Genome Sequence of the Nonylphenol-Degrading Bacterium Sphingobium cloacae JCM 10874T.</title>
        <authorList>
            <person name="Ootsuka M."/>
            <person name="Nishizawa T."/>
            <person name="Ohta H."/>
        </authorList>
    </citation>
    <scope>NUCLEOTIDE SEQUENCE [LARGE SCALE GENOMIC DNA]</scope>
    <source>
        <strain evidence="11 12">JCM 10874</strain>
        <plasmid evidence="12">psclo_3 dna</plasmid>
    </source>
</reference>
<evidence type="ECO:0000256" key="8">
    <source>
        <dbReference type="ARBA" id="ARBA00022989"/>
    </source>
</evidence>
<dbReference type="SMART" id="SM00387">
    <property type="entry name" value="HATPase_c"/>
    <property type="match status" value="1"/>
</dbReference>
<dbReference type="Gene3D" id="3.30.565.10">
    <property type="entry name" value="Histidine kinase-like ATPase, C-terminal domain"/>
    <property type="match status" value="1"/>
</dbReference>
<evidence type="ECO:0000256" key="7">
    <source>
        <dbReference type="ARBA" id="ARBA00022777"/>
    </source>
</evidence>
<evidence type="ECO:0000256" key="1">
    <source>
        <dbReference type="ARBA" id="ARBA00000085"/>
    </source>
</evidence>
<dbReference type="PRINTS" id="PR00344">
    <property type="entry name" value="BCTRLSENSOR"/>
</dbReference>
<organism evidence="11 12">
    <name type="scientific">Sphingobium cloacae</name>
    <dbReference type="NCBI Taxonomy" id="120107"/>
    <lineage>
        <taxon>Bacteria</taxon>
        <taxon>Pseudomonadati</taxon>
        <taxon>Pseudomonadota</taxon>
        <taxon>Alphaproteobacteria</taxon>
        <taxon>Sphingomonadales</taxon>
        <taxon>Sphingomonadaceae</taxon>
        <taxon>Sphingobium</taxon>
    </lineage>
</organism>
<keyword evidence="5" id="KW-0808">Transferase</keyword>
<dbReference type="GO" id="GO:0000160">
    <property type="term" value="P:phosphorelay signal transduction system"/>
    <property type="evidence" value="ECO:0007669"/>
    <property type="project" value="TreeGrafter"/>
</dbReference>
<feature type="domain" description="Histidine kinase" evidence="10">
    <location>
        <begin position="1"/>
        <end position="105"/>
    </location>
</feature>
<evidence type="ECO:0000256" key="6">
    <source>
        <dbReference type="ARBA" id="ARBA00022692"/>
    </source>
</evidence>
<dbReference type="AlphaFoldDB" id="A0A1E1F836"/>
<sequence length="105" mass="10956">MSVEAALEALGAIVENAARYASATVEVLAGSDGKGRWIEVNDDGPGIPLHLHSAVLERGVRLDERGQNHGLGLSIAREIVEASGGELSLRSNASGGLSVLLKWNE</sequence>
<comment type="catalytic activity">
    <reaction evidence="1">
        <text>ATP + protein L-histidine = ADP + protein N-phospho-L-histidine.</text>
        <dbReference type="EC" id="2.7.13.3"/>
    </reaction>
</comment>
<geneLocation type="plasmid" evidence="12">
    <name>psclo_3 dna</name>
</geneLocation>
<keyword evidence="11" id="KW-0614">Plasmid</keyword>
<dbReference type="InterPro" id="IPR036890">
    <property type="entry name" value="HATPase_C_sf"/>
</dbReference>
<keyword evidence="12" id="KW-1185">Reference proteome</keyword>
<evidence type="ECO:0000256" key="4">
    <source>
        <dbReference type="ARBA" id="ARBA00022553"/>
    </source>
</evidence>
<dbReference type="SUPFAM" id="SSF55874">
    <property type="entry name" value="ATPase domain of HSP90 chaperone/DNA topoisomerase II/histidine kinase"/>
    <property type="match status" value="1"/>
</dbReference>
<dbReference type="InterPro" id="IPR005467">
    <property type="entry name" value="His_kinase_dom"/>
</dbReference>
<dbReference type="PANTHER" id="PTHR45436:SF5">
    <property type="entry name" value="SENSOR HISTIDINE KINASE TRCS"/>
    <property type="match status" value="1"/>
</dbReference>
<dbReference type="PANTHER" id="PTHR45436">
    <property type="entry name" value="SENSOR HISTIDINE KINASE YKOH"/>
    <property type="match status" value="1"/>
</dbReference>
<dbReference type="EC" id="2.7.13.3" evidence="3"/>
<evidence type="ECO:0000313" key="12">
    <source>
        <dbReference type="Proteomes" id="UP000218272"/>
    </source>
</evidence>
<evidence type="ECO:0000313" key="11">
    <source>
        <dbReference type="EMBL" id="BAV66675.1"/>
    </source>
</evidence>
<proteinExistence type="predicted"/>
<dbReference type="InterPro" id="IPR003594">
    <property type="entry name" value="HATPase_dom"/>
</dbReference>
<dbReference type="InterPro" id="IPR004358">
    <property type="entry name" value="Sig_transdc_His_kin-like_C"/>
</dbReference>
<evidence type="ECO:0000256" key="9">
    <source>
        <dbReference type="ARBA" id="ARBA00023136"/>
    </source>
</evidence>
<comment type="subcellular location">
    <subcellularLocation>
        <location evidence="2">Membrane</location>
    </subcellularLocation>
</comment>
<evidence type="ECO:0000256" key="3">
    <source>
        <dbReference type="ARBA" id="ARBA00012438"/>
    </source>
</evidence>